<name>A0A9W9GVT1_9EURO</name>
<proteinExistence type="predicted"/>
<evidence type="ECO:0000313" key="1">
    <source>
        <dbReference type="EMBL" id="KAJ5130957.1"/>
    </source>
</evidence>
<reference evidence="1" key="1">
    <citation type="submission" date="2022-11" db="EMBL/GenBank/DDBJ databases">
        <authorList>
            <person name="Petersen C."/>
        </authorList>
    </citation>
    <scope>NUCLEOTIDE SEQUENCE</scope>
    <source>
        <strain evidence="1">IBT 22155</strain>
    </source>
</reference>
<dbReference type="OrthoDB" id="1751327at2759"/>
<dbReference type="SUPFAM" id="SSF50630">
    <property type="entry name" value="Acid proteases"/>
    <property type="match status" value="1"/>
</dbReference>
<dbReference type="Proteomes" id="UP001149079">
    <property type="component" value="Unassembled WGS sequence"/>
</dbReference>
<protein>
    <submittedName>
        <fullName evidence="1">Uncharacterized protein</fullName>
    </submittedName>
</protein>
<dbReference type="CDD" id="cd00303">
    <property type="entry name" value="retropepsin_like"/>
    <property type="match status" value="1"/>
</dbReference>
<dbReference type="Gene3D" id="2.40.70.10">
    <property type="entry name" value="Acid Proteases"/>
    <property type="match status" value="1"/>
</dbReference>
<gene>
    <name evidence="1" type="ORF">N7515_006996</name>
</gene>
<keyword evidence="2" id="KW-1185">Reference proteome</keyword>
<dbReference type="Pfam" id="PF08284">
    <property type="entry name" value="RVP_2"/>
    <property type="match status" value="1"/>
</dbReference>
<evidence type="ECO:0000313" key="2">
    <source>
        <dbReference type="Proteomes" id="UP001149079"/>
    </source>
</evidence>
<reference evidence="1" key="2">
    <citation type="journal article" date="2023" name="IMA Fungus">
        <title>Comparative genomic study of the Penicillium genus elucidates a diverse pangenome and 15 lateral gene transfer events.</title>
        <authorList>
            <person name="Petersen C."/>
            <person name="Sorensen T."/>
            <person name="Nielsen M.R."/>
            <person name="Sondergaard T.E."/>
            <person name="Sorensen J.L."/>
            <person name="Fitzpatrick D.A."/>
            <person name="Frisvad J.C."/>
            <person name="Nielsen K.L."/>
        </authorList>
    </citation>
    <scope>NUCLEOTIDE SEQUENCE</scope>
    <source>
        <strain evidence="1">IBT 22155</strain>
    </source>
</reference>
<sequence>MVLGQEHKGVHQALACNALISDVKSGASTGVARTLIDSGATQSFVSQRWAKENLEDMHAVSTRLVEAVDGRKIPSYGSRDVQLRLADRNGTRKVMTMICEAVDMTVYDAILGMDWLRSVNRTYDWAAGNWGCPASLVGKFQHTDNIIESICNLV</sequence>
<dbReference type="AlphaFoldDB" id="A0A9W9GVT1"/>
<organism evidence="1 2">
    <name type="scientific">Penicillium bovifimosum</name>
    <dbReference type="NCBI Taxonomy" id="126998"/>
    <lineage>
        <taxon>Eukaryota</taxon>
        <taxon>Fungi</taxon>
        <taxon>Dikarya</taxon>
        <taxon>Ascomycota</taxon>
        <taxon>Pezizomycotina</taxon>
        <taxon>Eurotiomycetes</taxon>
        <taxon>Eurotiomycetidae</taxon>
        <taxon>Eurotiales</taxon>
        <taxon>Aspergillaceae</taxon>
        <taxon>Penicillium</taxon>
    </lineage>
</organism>
<dbReference type="EMBL" id="JAPQKL010000005">
    <property type="protein sequence ID" value="KAJ5130957.1"/>
    <property type="molecule type" value="Genomic_DNA"/>
</dbReference>
<dbReference type="RefSeq" id="XP_056521336.1">
    <property type="nucleotide sequence ID" value="XM_056667740.1"/>
</dbReference>
<comment type="caution">
    <text evidence="1">The sequence shown here is derived from an EMBL/GenBank/DDBJ whole genome shotgun (WGS) entry which is preliminary data.</text>
</comment>
<dbReference type="GeneID" id="81406910"/>
<dbReference type="InterPro" id="IPR021109">
    <property type="entry name" value="Peptidase_aspartic_dom_sf"/>
</dbReference>
<accession>A0A9W9GVT1</accession>